<protein>
    <submittedName>
        <fullName evidence="2">EamA/RhaT family transporter</fullName>
    </submittedName>
</protein>
<dbReference type="WBParaSite" id="maker-unitig_44998-snap-gene-0.0-mRNA-1">
    <property type="protein sequence ID" value="maker-unitig_44998-snap-gene-0.0-mRNA-1"/>
    <property type="gene ID" value="maker-unitig_44998-snap-gene-0.0"/>
</dbReference>
<dbReference type="Proteomes" id="UP000095280">
    <property type="component" value="Unplaced"/>
</dbReference>
<accession>A0A1I8FS27</accession>
<organism evidence="1 2">
    <name type="scientific">Macrostomum lignano</name>
    <dbReference type="NCBI Taxonomy" id="282301"/>
    <lineage>
        <taxon>Eukaryota</taxon>
        <taxon>Metazoa</taxon>
        <taxon>Spiralia</taxon>
        <taxon>Lophotrochozoa</taxon>
        <taxon>Platyhelminthes</taxon>
        <taxon>Rhabditophora</taxon>
        <taxon>Macrostomorpha</taxon>
        <taxon>Macrostomida</taxon>
        <taxon>Macrostomidae</taxon>
        <taxon>Macrostomum</taxon>
    </lineage>
</organism>
<reference evidence="2" key="1">
    <citation type="submission" date="2016-11" db="UniProtKB">
        <authorList>
            <consortium name="WormBaseParasite"/>
        </authorList>
    </citation>
    <scope>IDENTIFICATION</scope>
</reference>
<evidence type="ECO:0000313" key="2">
    <source>
        <dbReference type="WBParaSite" id="maker-unitig_44998-snap-gene-0.0-mRNA-1"/>
    </source>
</evidence>
<keyword evidence="1" id="KW-1185">Reference proteome</keyword>
<name>A0A1I8FS27_9PLAT</name>
<sequence>MLAKTSPADRLLVAIRLALLMCCVGILVDGTNRAQLATPSWISFVRLLATI</sequence>
<evidence type="ECO:0000313" key="1">
    <source>
        <dbReference type="Proteomes" id="UP000095280"/>
    </source>
</evidence>
<proteinExistence type="predicted"/>
<dbReference type="AlphaFoldDB" id="A0A1I8FS27"/>